<feature type="region of interest" description="Disordered" evidence="1">
    <location>
        <begin position="18"/>
        <end position="45"/>
    </location>
</feature>
<sequence>MVNDRLITVKCRKREEAATISQSQSKNPRLDILQNNFPKGQSKSSGETSNLLIVDLPSFFLQLGNFLLSSPGLVFLISSFSHIIFDLPQNNAFVCRTLQRQVRVPTGATAGSLRRATHNAPRRRIHPAKSHPHRSPGVQIPAATSTAATTVRAFHS</sequence>
<evidence type="ECO:0000256" key="1">
    <source>
        <dbReference type="SAM" id="MobiDB-lite"/>
    </source>
</evidence>
<reference evidence="2" key="1">
    <citation type="journal article" date="2020" name="J Insects Food Feed">
        <title>The yellow mealworm (Tenebrio molitor) genome: a resource for the emerging insects as food and feed industry.</title>
        <authorList>
            <person name="Eriksson T."/>
            <person name="Andere A."/>
            <person name="Kelstrup H."/>
            <person name="Emery V."/>
            <person name="Picard C."/>
        </authorList>
    </citation>
    <scope>NUCLEOTIDE SEQUENCE</scope>
    <source>
        <strain evidence="2">Stoneville</strain>
        <tissue evidence="2">Whole head</tissue>
    </source>
</reference>
<feature type="region of interest" description="Disordered" evidence="1">
    <location>
        <begin position="113"/>
        <end position="139"/>
    </location>
</feature>
<accession>A0A8J6HLU5</accession>
<evidence type="ECO:0000313" key="2">
    <source>
        <dbReference type="EMBL" id="KAH0816643.1"/>
    </source>
</evidence>
<organism evidence="2 3">
    <name type="scientific">Tenebrio molitor</name>
    <name type="common">Yellow mealworm beetle</name>
    <dbReference type="NCBI Taxonomy" id="7067"/>
    <lineage>
        <taxon>Eukaryota</taxon>
        <taxon>Metazoa</taxon>
        <taxon>Ecdysozoa</taxon>
        <taxon>Arthropoda</taxon>
        <taxon>Hexapoda</taxon>
        <taxon>Insecta</taxon>
        <taxon>Pterygota</taxon>
        <taxon>Neoptera</taxon>
        <taxon>Endopterygota</taxon>
        <taxon>Coleoptera</taxon>
        <taxon>Polyphaga</taxon>
        <taxon>Cucujiformia</taxon>
        <taxon>Tenebrionidae</taxon>
        <taxon>Tenebrio</taxon>
    </lineage>
</organism>
<dbReference type="Proteomes" id="UP000719412">
    <property type="component" value="Unassembled WGS sequence"/>
</dbReference>
<gene>
    <name evidence="2" type="ORF">GEV33_006148</name>
</gene>
<dbReference type="EMBL" id="JABDTM020021185">
    <property type="protein sequence ID" value="KAH0816643.1"/>
    <property type="molecule type" value="Genomic_DNA"/>
</dbReference>
<evidence type="ECO:0000313" key="3">
    <source>
        <dbReference type="Proteomes" id="UP000719412"/>
    </source>
</evidence>
<dbReference type="AlphaFoldDB" id="A0A8J6HLU5"/>
<reference evidence="2" key="2">
    <citation type="submission" date="2021-08" db="EMBL/GenBank/DDBJ databases">
        <authorList>
            <person name="Eriksson T."/>
        </authorList>
    </citation>
    <scope>NUCLEOTIDE SEQUENCE</scope>
    <source>
        <strain evidence="2">Stoneville</strain>
        <tissue evidence="2">Whole head</tissue>
    </source>
</reference>
<feature type="compositionally biased region" description="Polar residues" evidence="1">
    <location>
        <begin position="19"/>
        <end position="45"/>
    </location>
</feature>
<feature type="compositionally biased region" description="Basic residues" evidence="1">
    <location>
        <begin position="115"/>
        <end position="134"/>
    </location>
</feature>
<protein>
    <submittedName>
        <fullName evidence="2">Uncharacterized protein</fullName>
    </submittedName>
</protein>
<proteinExistence type="predicted"/>
<keyword evidence="3" id="KW-1185">Reference proteome</keyword>
<name>A0A8J6HLU5_TENMO</name>
<comment type="caution">
    <text evidence="2">The sequence shown here is derived from an EMBL/GenBank/DDBJ whole genome shotgun (WGS) entry which is preliminary data.</text>
</comment>